<proteinExistence type="predicted"/>
<evidence type="ECO:0000313" key="2">
    <source>
        <dbReference type="Proteomes" id="UP001549047"/>
    </source>
</evidence>
<comment type="caution">
    <text evidence="1">The sequence shown here is derived from an EMBL/GenBank/DDBJ whole genome shotgun (WGS) entry which is preliminary data.</text>
</comment>
<dbReference type="EMBL" id="JBEPMB010000011">
    <property type="protein sequence ID" value="MET3615993.1"/>
    <property type="molecule type" value="Genomic_DNA"/>
</dbReference>
<dbReference type="Proteomes" id="UP001549047">
    <property type="component" value="Unassembled WGS sequence"/>
</dbReference>
<evidence type="ECO:0000313" key="1">
    <source>
        <dbReference type="EMBL" id="MET3615993.1"/>
    </source>
</evidence>
<organism evidence="1 2">
    <name type="scientific">Rhizobium aquaticum</name>
    <dbReference type="NCBI Taxonomy" id="1549636"/>
    <lineage>
        <taxon>Bacteria</taxon>
        <taxon>Pseudomonadati</taxon>
        <taxon>Pseudomonadota</taxon>
        <taxon>Alphaproteobacteria</taxon>
        <taxon>Hyphomicrobiales</taxon>
        <taxon>Rhizobiaceae</taxon>
        <taxon>Rhizobium/Agrobacterium group</taxon>
        <taxon>Rhizobium</taxon>
    </lineage>
</organism>
<gene>
    <name evidence="1" type="ORF">ABID16_004342</name>
</gene>
<dbReference type="RefSeq" id="WP_354558456.1">
    <property type="nucleotide sequence ID" value="NZ_JBEPMB010000011.1"/>
</dbReference>
<keyword evidence="2" id="KW-1185">Reference proteome</keyword>
<accession>A0ABV2J5T9</accession>
<sequence>MAPLGLVIALRPEDLWLGSARSGWRGFSSAGSQAAVRLCITEATIDALSLEVIEHERSDTLFASTEGGWSPAAELAVSDLACRFEILVAATDRNSQSEVCADTSRRIAERAERLPATSFAPDDRNEDLAEWNWYLGPALTQGLRVSSWPPRSNAAADRSARLAAGANTALPGVDCALAALLRSPLDRWYRSLRY</sequence>
<name>A0ABV2J5T9_9HYPH</name>
<reference evidence="1 2" key="1">
    <citation type="submission" date="2024-06" db="EMBL/GenBank/DDBJ databases">
        <title>Genomic Encyclopedia of Type Strains, Phase IV (KMG-IV): sequencing the most valuable type-strain genomes for metagenomic binning, comparative biology and taxonomic classification.</title>
        <authorList>
            <person name="Goeker M."/>
        </authorList>
    </citation>
    <scope>NUCLEOTIDE SEQUENCE [LARGE SCALE GENOMIC DNA]</scope>
    <source>
        <strain evidence="1 2">DSM 29780</strain>
    </source>
</reference>
<protein>
    <submittedName>
        <fullName evidence="1">Uncharacterized protein</fullName>
    </submittedName>
</protein>